<dbReference type="AlphaFoldDB" id="A0A286GD42"/>
<accession>A0A286GD42</accession>
<sequence length="80" mass="8942">MTFEPTSHLLAFVLPMSFKKGDVTFVAPATGEDVRVPIAASNRPRKVVSTAQLAKGVWRAMLHWTDGQQQYQDEQQIIVT</sequence>
<keyword evidence="2" id="KW-1185">Reference proteome</keyword>
<proteinExistence type="predicted"/>
<organism evidence="1 2">
    <name type="scientific">Spirosoma fluviale</name>
    <dbReference type="NCBI Taxonomy" id="1597977"/>
    <lineage>
        <taxon>Bacteria</taxon>
        <taxon>Pseudomonadati</taxon>
        <taxon>Bacteroidota</taxon>
        <taxon>Cytophagia</taxon>
        <taxon>Cytophagales</taxon>
        <taxon>Cytophagaceae</taxon>
        <taxon>Spirosoma</taxon>
    </lineage>
</organism>
<dbReference type="Proteomes" id="UP000219452">
    <property type="component" value="Unassembled WGS sequence"/>
</dbReference>
<dbReference type="RefSeq" id="WP_097128468.1">
    <property type="nucleotide sequence ID" value="NZ_OCNH01000003.1"/>
</dbReference>
<dbReference type="OrthoDB" id="964565at2"/>
<name>A0A286GD42_9BACT</name>
<evidence type="ECO:0000313" key="2">
    <source>
        <dbReference type="Proteomes" id="UP000219452"/>
    </source>
</evidence>
<evidence type="ECO:0000313" key="1">
    <source>
        <dbReference type="EMBL" id="SOD93408.1"/>
    </source>
</evidence>
<gene>
    <name evidence="1" type="ORF">SAMN06269250_4486</name>
</gene>
<reference evidence="2" key="1">
    <citation type="submission" date="2017-09" db="EMBL/GenBank/DDBJ databases">
        <authorList>
            <person name="Varghese N."/>
            <person name="Submissions S."/>
        </authorList>
    </citation>
    <scope>NUCLEOTIDE SEQUENCE [LARGE SCALE GENOMIC DNA]</scope>
    <source>
        <strain evidence="2">DSM 29961</strain>
    </source>
</reference>
<dbReference type="EMBL" id="OCNH01000003">
    <property type="protein sequence ID" value="SOD93408.1"/>
    <property type="molecule type" value="Genomic_DNA"/>
</dbReference>
<protein>
    <submittedName>
        <fullName evidence="1">Uncharacterized protein</fullName>
    </submittedName>
</protein>